<accession>A0A4C1T9E4</accession>
<name>A0A4C1T9E4_EUMVA</name>
<dbReference type="OrthoDB" id="425681at2759"/>
<evidence type="ECO:0000313" key="1">
    <source>
        <dbReference type="EMBL" id="GBP11149.1"/>
    </source>
</evidence>
<evidence type="ECO:0000313" key="2">
    <source>
        <dbReference type="Proteomes" id="UP000299102"/>
    </source>
</evidence>
<proteinExistence type="predicted"/>
<protein>
    <submittedName>
        <fullName evidence="1">Uncharacterized protein</fullName>
    </submittedName>
</protein>
<dbReference type="Proteomes" id="UP000299102">
    <property type="component" value="Unassembled WGS sequence"/>
</dbReference>
<reference evidence="1 2" key="1">
    <citation type="journal article" date="2019" name="Commun. Biol.">
        <title>The bagworm genome reveals a unique fibroin gene that provides high tensile strength.</title>
        <authorList>
            <person name="Kono N."/>
            <person name="Nakamura H."/>
            <person name="Ohtoshi R."/>
            <person name="Tomita M."/>
            <person name="Numata K."/>
            <person name="Arakawa K."/>
        </authorList>
    </citation>
    <scope>NUCLEOTIDE SEQUENCE [LARGE SCALE GENOMIC DNA]</scope>
</reference>
<dbReference type="AlphaFoldDB" id="A0A4C1T9E4"/>
<organism evidence="1 2">
    <name type="scientific">Eumeta variegata</name>
    <name type="common">Bagworm moth</name>
    <name type="synonym">Eumeta japonica</name>
    <dbReference type="NCBI Taxonomy" id="151549"/>
    <lineage>
        <taxon>Eukaryota</taxon>
        <taxon>Metazoa</taxon>
        <taxon>Ecdysozoa</taxon>
        <taxon>Arthropoda</taxon>
        <taxon>Hexapoda</taxon>
        <taxon>Insecta</taxon>
        <taxon>Pterygota</taxon>
        <taxon>Neoptera</taxon>
        <taxon>Endopterygota</taxon>
        <taxon>Lepidoptera</taxon>
        <taxon>Glossata</taxon>
        <taxon>Ditrysia</taxon>
        <taxon>Tineoidea</taxon>
        <taxon>Psychidae</taxon>
        <taxon>Oiketicinae</taxon>
        <taxon>Eumeta</taxon>
    </lineage>
</organism>
<keyword evidence="2" id="KW-1185">Reference proteome</keyword>
<gene>
    <name evidence="1" type="ORF">EVAR_5985_1</name>
</gene>
<sequence length="169" mass="18797">MRYKYPSYLEPVCGTRLGGRAAGVTLHERFTRRNVSHLSSLGEGWGLITAVVTNERRYGVNDIVKSFSVSGRVSVPARVFVPAVSSHAKKIGFPDAVTPRMRHLVSFRHAERNYTFAGSHGFSLVNTAAITNDARGWCGMKIDVVARVKEGMLRWFGKVERVNESEVTK</sequence>
<comment type="caution">
    <text evidence="1">The sequence shown here is derived from an EMBL/GenBank/DDBJ whole genome shotgun (WGS) entry which is preliminary data.</text>
</comment>
<dbReference type="EMBL" id="BGZK01000045">
    <property type="protein sequence ID" value="GBP11149.1"/>
    <property type="molecule type" value="Genomic_DNA"/>
</dbReference>